<dbReference type="NCBIfam" id="TIGR04183">
    <property type="entry name" value="Por_Secre_tail"/>
    <property type="match status" value="1"/>
</dbReference>
<dbReference type="Proteomes" id="UP000696931">
    <property type="component" value="Unassembled WGS sequence"/>
</dbReference>
<feature type="domain" description="Bacterial repeat" evidence="3">
    <location>
        <begin position="560"/>
        <end position="627"/>
    </location>
</feature>
<dbReference type="SUPFAM" id="SSF52317">
    <property type="entry name" value="Class I glutamine amidotransferase-like"/>
    <property type="match status" value="1"/>
</dbReference>
<dbReference type="InterPro" id="IPR026444">
    <property type="entry name" value="Secre_tail"/>
</dbReference>
<reference evidence="4" key="1">
    <citation type="submission" date="2020-07" db="EMBL/GenBank/DDBJ databases">
        <title>Huge and variable diversity of episymbiotic CPR bacteria and DPANN archaea in groundwater ecosystems.</title>
        <authorList>
            <person name="He C.Y."/>
            <person name="Keren R."/>
            <person name="Whittaker M."/>
            <person name="Farag I.F."/>
            <person name="Doudna J."/>
            <person name="Cate J.H.D."/>
            <person name="Banfield J.F."/>
        </authorList>
    </citation>
    <scope>NUCLEOTIDE SEQUENCE</scope>
    <source>
        <strain evidence="4">NC_groundwater_1813_Pr3_B-0.1um_71_17</strain>
    </source>
</reference>
<proteinExistence type="predicted"/>
<dbReference type="InterPro" id="IPR025965">
    <property type="entry name" value="FlgD/Vpr_Ig-like"/>
</dbReference>
<feature type="domain" description="Bacterial repeat" evidence="3">
    <location>
        <begin position="414"/>
        <end position="483"/>
    </location>
</feature>
<dbReference type="Pfam" id="PF18998">
    <property type="entry name" value="Flg_new_2"/>
    <property type="match status" value="2"/>
</dbReference>
<dbReference type="Gene3D" id="2.60.40.10">
    <property type="entry name" value="Immunoglobulins"/>
    <property type="match status" value="2"/>
</dbReference>
<dbReference type="Gene3D" id="3.40.50.880">
    <property type="match status" value="1"/>
</dbReference>
<accession>A0A933SBE2</accession>
<dbReference type="AlphaFoldDB" id="A0A933SBE2"/>
<dbReference type="EMBL" id="JACRIW010000012">
    <property type="protein sequence ID" value="MBI5168125.1"/>
    <property type="molecule type" value="Genomic_DNA"/>
</dbReference>
<dbReference type="Pfam" id="PF13860">
    <property type="entry name" value="FlgD_ig"/>
    <property type="match status" value="1"/>
</dbReference>
<organism evidence="4 5">
    <name type="scientific">Eiseniibacteriota bacterium</name>
    <dbReference type="NCBI Taxonomy" id="2212470"/>
    <lineage>
        <taxon>Bacteria</taxon>
        <taxon>Candidatus Eiseniibacteriota</taxon>
    </lineage>
</organism>
<evidence type="ECO:0000313" key="4">
    <source>
        <dbReference type="EMBL" id="MBI5168125.1"/>
    </source>
</evidence>
<dbReference type="InterPro" id="IPR029062">
    <property type="entry name" value="Class_I_gatase-like"/>
</dbReference>
<evidence type="ECO:0000259" key="2">
    <source>
        <dbReference type="Pfam" id="PF13860"/>
    </source>
</evidence>
<comment type="caution">
    <text evidence="4">The sequence shown here is derived from an EMBL/GenBank/DDBJ whole genome shotgun (WGS) entry which is preliminary data.</text>
</comment>
<evidence type="ECO:0000259" key="3">
    <source>
        <dbReference type="Pfam" id="PF18998"/>
    </source>
</evidence>
<dbReference type="Gene3D" id="2.60.40.4070">
    <property type="match status" value="1"/>
</dbReference>
<protein>
    <submittedName>
        <fullName evidence="4">T9SS type A sorting domain-containing protein</fullName>
    </submittedName>
</protein>
<feature type="chain" id="PRO_5037877111" evidence="1">
    <location>
        <begin position="22"/>
        <end position="831"/>
    </location>
</feature>
<name>A0A933SBE2_UNCEI</name>
<dbReference type="InterPro" id="IPR013783">
    <property type="entry name" value="Ig-like_fold"/>
</dbReference>
<sequence length="831" mass="85594">MLKPLALALLALALFVAPASAQKKALFDNTKAEQAGNADWIIDDTFPVPSPAQSGITPTSPESYWTGGISAFGVALVKRGYTVHTLASPYGITYQNAGNQYDLSNYDLFVIPEPNIRFSSAESLAIFNFVRDGGGLILIVDHGQSDRNNDGYDSPQIANLLDAQKLWGIRSQVMGETNTNIVQTSTNVNTSPSDSIITGPWGNATGIAFHNGTTFTLFPAINSTVTGDVWMTGTAQGSLSNAMVAHSVYGNGRVVYVGDSSPVDDGTATPGNTVYTGWTELAGAKADSAIFLNAAQWATRRGVVVPGDVTAPAVTVTSPNGGEAWKAGSTHAITWTATDAVGVVAVDIAYSSDGGVNFTNTIATGLANTGTYNWAVPNAPGTSLRVRVTARDAAFNSGQDASDANFTIDRWSIVASAGAGGTITPSGTILQAEGSSRTFTIAPSTNYAISSVLVDGASVGTPTSYTFSAINANHTIAASFAPITWTITASAGALGTIAPSGAVPVNQTASQSFAITPQMGAHVADVLVDGVSAGAVTGYTFTNVTAAHTIAASFAADQLALTVSHTGTGSVAKSPDLASYAYGSAVTVTATPATGWAFDGWTGDTTTAGNPLALTVVAARSFVAHFVDVAPPAVLLALPTGGEIWDVGSPALIQWTATDNAGVDSVDIDFSSSGPTGPWYGVAHGLANTGSYSWTVQPPMTQEGFVRVTARDAAGNAASDTLLTPVTVRDPSTNGVEDGALVFALARPMPNPSTGFALLSFSLPQSGPARVEVLDASGRRVAHTEGEFAAGRHGWRWDGRLADGSRARAGLYFVRLTSGTLTRTQRLVRLD</sequence>
<dbReference type="InterPro" id="IPR044060">
    <property type="entry name" value="Bacterial_rp_domain"/>
</dbReference>
<evidence type="ECO:0000313" key="5">
    <source>
        <dbReference type="Proteomes" id="UP000696931"/>
    </source>
</evidence>
<evidence type="ECO:0000256" key="1">
    <source>
        <dbReference type="SAM" id="SignalP"/>
    </source>
</evidence>
<keyword evidence="1" id="KW-0732">Signal</keyword>
<feature type="domain" description="FlgD/Vpr Ig-like" evidence="2">
    <location>
        <begin position="768"/>
        <end position="818"/>
    </location>
</feature>
<feature type="signal peptide" evidence="1">
    <location>
        <begin position="1"/>
        <end position="21"/>
    </location>
</feature>
<gene>
    <name evidence="4" type="ORF">HZA61_01415</name>
</gene>